<gene>
    <name evidence="2" type="ORF">SDC9_177129</name>
</gene>
<keyword evidence="1" id="KW-0812">Transmembrane</keyword>
<evidence type="ECO:0000313" key="2">
    <source>
        <dbReference type="EMBL" id="MPN29676.1"/>
    </source>
</evidence>
<keyword evidence="1" id="KW-1133">Transmembrane helix</keyword>
<evidence type="ECO:0000256" key="1">
    <source>
        <dbReference type="SAM" id="Phobius"/>
    </source>
</evidence>
<reference evidence="2" key="1">
    <citation type="submission" date="2019-08" db="EMBL/GenBank/DDBJ databases">
        <authorList>
            <person name="Kucharzyk K."/>
            <person name="Murdoch R.W."/>
            <person name="Higgins S."/>
            <person name="Loffler F."/>
        </authorList>
    </citation>
    <scope>NUCLEOTIDE SEQUENCE</scope>
</reference>
<proteinExistence type="predicted"/>
<dbReference type="EMBL" id="VSSQ01080480">
    <property type="protein sequence ID" value="MPN29676.1"/>
    <property type="molecule type" value="Genomic_DNA"/>
</dbReference>
<name>A0A645GTV7_9ZZZZ</name>
<accession>A0A645GTV7</accession>
<organism evidence="2">
    <name type="scientific">bioreactor metagenome</name>
    <dbReference type="NCBI Taxonomy" id="1076179"/>
    <lineage>
        <taxon>unclassified sequences</taxon>
        <taxon>metagenomes</taxon>
        <taxon>ecological metagenomes</taxon>
    </lineage>
</organism>
<comment type="caution">
    <text evidence="2">The sequence shown here is derived from an EMBL/GenBank/DDBJ whole genome shotgun (WGS) entry which is preliminary data.</text>
</comment>
<dbReference type="AlphaFoldDB" id="A0A645GTV7"/>
<keyword evidence="1" id="KW-0472">Membrane</keyword>
<protein>
    <submittedName>
        <fullName evidence="2">Uncharacterized protein</fullName>
    </submittedName>
</protein>
<feature type="transmembrane region" description="Helical" evidence="1">
    <location>
        <begin position="6"/>
        <end position="28"/>
    </location>
</feature>
<sequence length="90" mass="9049">MSMCQGLLWGLGPMLGVGLVSLSVAMAWRAMVSGLGVWGLGLVGCGVGWHRSVLAPQCGPGLDTAGGFGVVVWRGFGGVGRGGVGRLGFF</sequence>